<feature type="transmembrane region" description="Helical" evidence="1">
    <location>
        <begin position="76"/>
        <end position="100"/>
    </location>
</feature>
<protein>
    <submittedName>
        <fullName evidence="2">Uncharacterized protein</fullName>
    </submittedName>
</protein>
<gene>
    <name evidence="2" type="ORF">QCN29_15005</name>
</gene>
<reference evidence="2 3" key="1">
    <citation type="submission" date="2023-04" db="EMBL/GenBank/DDBJ databases">
        <title>Streptomyces chengmaiensis sp. nov. isolated from the stem of mangrove plant in Hainan.</title>
        <authorList>
            <person name="Huang X."/>
            <person name="Zhou S."/>
            <person name="Chu X."/>
            <person name="Xie Y."/>
            <person name="Lin Y."/>
        </authorList>
    </citation>
    <scope>NUCLEOTIDE SEQUENCE [LARGE SCALE GENOMIC DNA]</scope>
    <source>
        <strain evidence="2 3">HNM0663</strain>
    </source>
</reference>
<keyword evidence="1" id="KW-0472">Membrane</keyword>
<accession>A0ABT6HP20</accession>
<name>A0ABT6HP20_9ACTN</name>
<evidence type="ECO:0000313" key="3">
    <source>
        <dbReference type="Proteomes" id="UP001223144"/>
    </source>
</evidence>
<dbReference type="RefSeq" id="WP_279928493.1">
    <property type="nucleotide sequence ID" value="NZ_JARWBG010000015.1"/>
</dbReference>
<proteinExistence type="predicted"/>
<keyword evidence="3" id="KW-1185">Reference proteome</keyword>
<comment type="caution">
    <text evidence="2">The sequence shown here is derived from an EMBL/GenBank/DDBJ whole genome shotgun (WGS) entry which is preliminary data.</text>
</comment>
<keyword evidence="1" id="KW-1133">Transmembrane helix</keyword>
<evidence type="ECO:0000256" key="1">
    <source>
        <dbReference type="SAM" id="Phobius"/>
    </source>
</evidence>
<sequence>MTEVVPAAEQHLASAPPPGMRVIGYVRIDGMLHPQYGPEYHPVAYAPPPAPSGLDPQAQRTAAKGVFAVGAGAGSYFGMLALQILVGNLVRLLAAVVAVVW</sequence>
<organism evidence="2 3">
    <name type="scientific">Streptomyces chengmaiensis</name>
    <dbReference type="NCBI Taxonomy" id="3040919"/>
    <lineage>
        <taxon>Bacteria</taxon>
        <taxon>Bacillati</taxon>
        <taxon>Actinomycetota</taxon>
        <taxon>Actinomycetes</taxon>
        <taxon>Kitasatosporales</taxon>
        <taxon>Streptomycetaceae</taxon>
        <taxon>Streptomyces</taxon>
    </lineage>
</organism>
<dbReference type="EMBL" id="JARWBG010000015">
    <property type="protein sequence ID" value="MDH2390076.1"/>
    <property type="molecule type" value="Genomic_DNA"/>
</dbReference>
<evidence type="ECO:0000313" key="2">
    <source>
        <dbReference type="EMBL" id="MDH2390076.1"/>
    </source>
</evidence>
<keyword evidence="1" id="KW-0812">Transmembrane</keyword>
<dbReference type="Proteomes" id="UP001223144">
    <property type="component" value="Unassembled WGS sequence"/>
</dbReference>